<dbReference type="InterPro" id="IPR002761">
    <property type="entry name" value="Diphthami_syn_dom"/>
</dbReference>
<proteinExistence type="predicted"/>
<dbReference type="Gene3D" id="3.90.1490.10">
    <property type="entry name" value="putative n-type atp pyrophosphatase, domain 2"/>
    <property type="match status" value="1"/>
</dbReference>
<dbReference type="AlphaFoldDB" id="A0A2M7E9Z4"/>
<protein>
    <submittedName>
        <fullName evidence="2">ATP pyrophosphatase</fullName>
    </submittedName>
</protein>
<feature type="domain" description="Diphthamide synthase" evidence="1">
    <location>
        <begin position="1"/>
        <end position="104"/>
    </location>
</feature>
<dbReference type="Proteomes" id="UP000228886">
    <property type="component" value="Unassembled WGS sequence"/>
</dbReference>
<organism evidence="2 3">
    <name type="scientific">bacterium (Candidatus Ratteibacteria) CG01_land_8_20_14_3_00_40_19</name>
    <dbReference type="NCBI Taxonomy" id="2014290"/>
    <lineage>
        <taxon>Bacteria</taxon>
        <taxon>Candidatus Ratteibacteria</taxon>
    </lineage>
</organism>
<dbReference type="InterPro" id="IPR030662">
    <property type="entry name" value="DPH6/MJ0570"/>
</dbReference>
<evidence type="ECO:0000313" key="2">
    <source>
        <dbReference type="EMBL" id="PIV64511.1"/>
    </source>
</evidence>
<dbReference type="Pfam" id="PF01902">
    <property type="entry name" value="Diphthami_syn_2"/>
    <property type="match status" value="1"/>
</dbReference>
<sequence>VGIKAELPLWSKGRKELLEEFILAGFEAIIVAVKAEVLGKDWLGKKIDKNLVRELEKKKIDLCGESGEYHTFVINGPIFKRRIKILKSNKVFKDGRWFLDILNYELD</sequence>
<reference evidence="3" key="1">
    <citation type="submission" date="2017-09" db="EMBL/GenBank/DDBJ databases">
        <title>Depth-based differentiation of microbial function through sediment-hosted aquifers and enrichment of novel symbionts in the deep terrestrial subsurface.</title>
        <authorList>
            <person name="Probst A.J."/>
            <person name="Ladd B."/>
            <person name="Jarett J.K."/>
            <person name="Geller-Mcgrath D.E."/>
            <person name="Sieber C.M.K."/>
            <person name="Emerson J.B."/>
            <person name="Anantharaman K."/>
            <person name="Thomas B.C."/>
            <person name="Malmstrom R."/>
            <person name="Stieglmeier M."/>
            <person name="Klingl A."/>
            <person name="Woyke T."/>
            <person name="Ryan C.M."/>
            <person name="Banfield J.F."/>
        </authorList>
    </citation>
    <scope>NUCLEOTIDE SEQUENCE [LARGE SCALE GENOMIC DNA]</scope>
</reference>
<name>A0A2M7E9Z4_9BACT</name>
<dbReference type="GO" id="GO:0017183">
    <property type="term" value="P:protein histidyl modification to diphthamide"/>
    <property type="evidence" value="ECO:0007669"/>
    <property type="project" value="TreeGrafter"/>
</dbReference>
<dbReference type="PANTHER" id="PTHR12196">
    <property type="entry name" value="DOMAIN OF UNKNOWN FUNCTION 71 DUF71 -CONTAINING PROTEIN"/>
    <property type="match status" value="1"/>
</dbReference>
<gene>
    <name evidence="2" type="ORF">COS11_01790</name>
</gene>
<feature type="non-terminal residue" evidence="2">
    <location>
        <position position="1"/>
    </location>
</feature>
<evidence type="ECO:0000313" key="3">
    <source>
        <dbReference type="Proteomes" id="UP000228886"/>
    </source>
</evidence>
<dbReference type="PANTHER" id="PTHR12196:SF2">
    <property type="entry name" value="DIPHTHINE--AMMONIA LIGASE"/>
    <property type="match status" value="1"/>
</dbReference>
<comment type="caution">
    <text evidence="2">The sequence shown here is derived from an EMBL/GenBank/DDBJ whole genome shotgun (WGS) entry which is preliminary data.</text>
</comment>
<dbReference type="GO" id="GO:0017178">
    <property type="term" value="F:diphthine-ammonia ligase activity"/>
    <property type="evidence" value="ECO:0007669"/>
    <property type="project" value="TreeGrafter"/>
</dbReference>
<dbReference type="SUPFAM" id="SSF52402">
    <property type="entry name" value="Adenine nucleotide alpha hydrolases-like"/>
    <property type="match status" value="1"/>
</dbReference>
<dbReference type="EMBL" id="PETL01000092">
    <property type="protein sequence ID" value="PIV64511.1"/>
    <property type="molecule type" value="Genomic_DNA"/>
</dbReference>
<accession>A0A2M7E9Z4</accession>
<evidence type="ECO:0000259" key="1">
    <source>
        <dbReference type="Pfam" id="PF01902"/>
    </source>
</evidence>